<dbReference type="Gene3D" id="3.20.20.70">
    <property type="entry name" value="Aldolase class I"/>
    <property type="match status" value="1"/>
</dbReference>
<sequence>MLGVAARHLGRRWAAAGPAAAPAVARGFGAAAAAGEPFGEQLLADEQAPPFGWVQHNKRPSKPRKTGLTEIRASYYTVITPTYLRELLEAVGHAVDGLKFAGGSFSVHSRSSLRQLIDIAHEHGVYVSTGGWIEHVLTQARGPEAVQPYLQECKQLGFDYVELSTGFISLPTQDLVRLVRDVKKAGLQPKPEVGIQFGAGSDSAAAELAAEGTLDASWAIRRAQACLDAGAPIVMVESEGITEDVASWRTDVVLRMVDALGADRLMFEAADPPVFSWYIKTLGASANLFVDHSQAMQLECLRRGIWGTKSTWGRVLTYQPDNQ</sequence>
<evidence type="ECO:0000256" key="1">
    <source>
        <dbReference type="ARBA" id="ARBA00010424"/>
    </source>
</evidence>
<comment type="caution">
    <text evidence="2">The sequence shown here is derived from an EMBL/GenBank/DDBJ whole genome shotgun (WGS) entry which is preliminary data.</text>
</comment>
<evidence type="ECO:0000313" key="2">
    <source>
        <dbReference type="EMBL" id="PRW60101.1"/>
    </source>
</evidence>
<dbReference type="InterPro" id="IPR013785">
    <property type="entry name" value="Aldolase_TIM"/>
</dbReference>
<accession>A0A2P6U1A9</accession>
<dbReference type="OrthoDB" id="47007at2759"/>
<organism evidence="2 3">
    <name type="scientific">Chlorella sorokiniana</name>
    <name type="common">Freshwater green alga</name>
    <dbReference type="NCBI Taxonomy" id="3076"/>
    <lineage>
        <taxon>Eukaryota</taxon>
        <taxon>Viridiplantae</taxon>
        <taxon>Chlorophyta</taxon>
        <taxon>core chlorophytes</taxon>
        <taxon>Trebouxiophyceae</taxon>
        <taxon>Chlorellales</taxon>
        <taxon>Chlorellaceae</taxon>
        <taxon>Chlorella clade</taxon>
        <taxon>Chlorella</taxon>
    </lineage>
</organism>
<dbReference type="PANTHER" id="PTHR48413">
    <property type="match status" value="1"/>
</dbReference>
<dbReference type="Pfam" id="PF02679">
    <property type="entry name" value="ComA"/>
    <property type="match status" value="1"/>
</dbReference>
<gene>
    <name evidence="2" type="ORF">C2E21_1426</name>
</gene>
<proteinExistence type="inferred from homology"/>
<dbReference type="EMBL" id="LHPG02000003">
    <property type="protein sequence ID" value="PRW60101.1"/>
    <property type="molecule type" value="Genomic_DNA"/>
</dbReference>
<dbReference type="AlphaFoldDB" id="A0A2P6U1A9"/>
<dbReference type="Proteomes" id="UP000239899">
    <property type="component" value="Unassembled WGS sequence"/>
</dbReference>
<protein>
    <submittedName>
        <fullName evidence="2">Phosphosulfolactate synthase</fullName>
    </submittedName>
</protein>
<keyword evidence="3" id="KW-1185">Reference proteome</keyword>
<comment type="similarity">
    <text evidence="1">Belongs to the phosphosulfolactate synthase family.</text>
</comment>
<dbReference type="InterPro" id="IPR036112">
    <property type="entry name" value="ComA_synth_sf"/>
</dbReference>
<reference evidence="2 3" key="1">
    <citation type="journal article" date="2018" name="Plant J.">
        <title>Genome sequences of Chlorella sorokiniana UTEX 1602 and Micractinium conductrix SAG 241.80: implications to maltose excretion by a green alga.</title>
        <authorList>
            <person name="Arriola M.B."/>
            <person name="Velmurugan N."/>
            <person name="Zhang Y."/>
            <person name="Plunkett M.H."/>
            <person name="Hondzo H."/>
            <person name="Barney B.M."/>
        </authorList>
    </citation>
    <scope>NUCLEOTIDE SEQUENCE [LARGE SCALE GENOMIC DNA]</scope>
    <source>
        <strain evidence="3">UTEX 1602</strain>
    </source>
</reference>
<dbReference type="SUPFAM" id="SSF102110">
    <property type="entry name" value="(2r)-phospho-3-sulfolactate synthase ComA"/>
    <property type="match status" value="1"/>
</dbReference>
<dbReference type="InterPro" id="IPR003830">
    <property type="entry name" value="ComA_synth"/>
</dbReference>
<evidence type="ECO:0000313" key="3">
    <source>
        <dbReference type="Proteomes" id="UP000239899"/>
    </source>
</evidence>
<dbReference type="STRING" id="3076.A0A2P6U1A9"/>
<dbReference type="PANTHER" id="PTHR48413:SF1">
    <property type="entry name" value="PROTEIN HEAT-STRESS-ASSOCIATED 32"/>
    <property type="match status" value="1"/>
</dbReference>
<name>A0A2P6U1A9_CHLSO</name>